<keyword evidence="2" id="KW-0442">Lipid degradation</keyword>
<dbReference type="Pfam" id="PF03403">
    <property type="entry name" value="PAF-AH_p_II"/>
    <property type="match status" value="2"/>
</dbReference>
<keyword evidence="6" id="KW-1185">Reference proteome</keyword>
<evidence type="ECO:0000256" key="2">
    <source>
        <dbReference type="ARBA" id="ARBA00022963"/>
    </source>
</evidence>
<dbReference type="SUPFAM" id="SSF53474">
    <property type="entry name" value="alpha/beta-Hydrolases"/>
    <property type="match status" value="1"/>
</dbReference>
<dbReference type="RefSeq" id="WP_203352939.1">
    <property type="nucleotide sequence ID" value="NZ_CP069127.1"/>
</dbReference>
<keyword evidence="1 5" id="KW-0378">Hydrolase</keyword>
<evidence type="ECO:0000256" key="1">
    <source>
        <dbReference type="ARBA" id="ARBA00022801"/>
    </source>
</evidence>
<proteinExistence type="predicted"/>
<accession>A0ABX7FI33</accession>
<dbReference type="Proteomes" id="UP000596248">
    <property type="component" value="Chromosome"/>
</dbReference>
<organism evidence="5 6">
    <name type="scientific">Brevibacillus choshinensis</name>
    <dbReference type="NCBI Taxonomy" id="54911"/>
    <lineage>
        <taxon>Bacteria</taxon>
        <taxon>Bacillati</taxon>
        <taxon>Bacillota</taxon>
        <taxon>Bacilli</taxon>
        <taxon>Bacillales</taxon>
        <taxon>Paenibacillaceae</taxon>
        <taxon>Brevibacillus</taxon>
    </lineage>
</organism>
<keyword evidence="3" id="KW-0443">Lipid metabolism</keyword>
<feature type="signal peptide" evidence="4">
    <location>
        <begin position="1"/>
        <end position="24"/>
    </location>
</feature>
<dbReference type="PANTHER" id="PTHR10272">
    <property type="entry name" value="PLATELET-ACTIVATING FACTOR ACETYLHYDROLASE"/>
    <property type="match status" value="1"/>
</dbReference>
<reference evidence="5 6" key="1">
    <citation type="submission" date="2021-01" db="EMBL/GenBank/DDBJ databases">
        <title>Identification of strong promoters based on the transcriptome of Brevibacillus choshinensis.</title>
        <authorList>
            <person name="Yao D."/>
            <person name="Zhang K."/>
            <person name="Wu J."/>
        </authorList>
    </citation>
    <scope>NUCLEOTIDE SEQUENCE [LARGE SCALE GENOMIC DNA]</scope>
    <source>
        <strain evidence="5 6">HPD31-SP3</strain>
    </source>
</reference>
<evidence type="ECO:0000256" key="3">
    <source>
        <dbReference type="ARBA" id="ARBA00023098"/>
    </source>
</evidence>
<dbReference type="PANTHER" id="PTHR10272:SF0">
    <property type="entry name" value="PLATELET-ACTIVATING FACTOR ACETYLHYDROLASE"/>
    <property type="match status" value="1"/>
</dbReference>
<gene>
    <name evidence="5" type="ORF">JNE38_20090</name>
</gene>
<sequence length="429" mass="47239">MMKLVLASTITTLAIFTSALTATAQVSHAAAEQTLHTMITVDSKDALPKMTGSYQVGTATFDWVDPAREDSLTAEPNDHRKLKIQAWYPIDSSIGLQTQPYIPATAEGIGKMIKSRGMGKAFADINQINTHTFKNGLLSNKMKKYPIVLFSHGLGVSIWNYQSITRELASQGYIVFGIEHTHFSFGTEFEDGHFTPIAPKNVTGIPNLNEMDADINQVWVKDIQFVLNQLDVLNKTDQKRNFGNKLDLDKIAAIGHSFGGAAAARALQVEPRIKAAMNMDGAFVGLLDEAGNMTKPFTFLVTEDNQKIFKGEVEQPLPPGLDEKTVKDLKESFKVFGSRYKQAVAGPAYEIVIAGATHMNFTDMPLLQPYLVGSPYAALPPAKAKPEQIHAMTNRVILSFLDKTLKNKPNTIFDLDRKELLAPDLTIVQ</sequence>
<keyword evidence="4" id="KW-0732">Signal</keyword>
<dbReference type="EMBL" id="CP069127">
    <property type="protein sequence ID" value="QRG65869.1"/>
    <property type="molecule type" value="Genomic_DNA"/>
</dbReference>
<evidence type="ECO:0000313" key="6">
    <source>
        <dbReference type="Proteomes" id="UP000596248"/>
    </source>
</evidence>
<evidence type="ECO:0000256" key="4">
    <source>
        <dbReference type="SAM" id="SignalP"/>
    </source>
</evidence>
<dbReference type="InterPro" id="IPR029058">
    <property type="entry name" value="AB_hydrolase_fold"/>
</dbReference>
<name>A0ABX7FI33_BRECH</name>
<feature type="chain" id="PRO_5045894574" evidence="4">
    <location>
        <begin position="25"/>
        <end position="429"/>
    </location>
</feature>
<evidence type="ECO:0000313" key="5">
    <source>
        <dbReference type="EMBL" id="QRG65869.1"/>
    </source>
</evidence>
<protein>
    <submittedName>
        <fullName evidence="5">Alpha/beta hydrolase</fullName>
    </submittedName>
</protein>
<dbReference type="GO" id="GO:0016787">
    <property type="term" value="F:hydrolase activity"/>
    <property type="evidence" value="ECO:0007669"/>
    <property type="project" value="UniProtKB-KW"/>
</dbReference>
<dbReference type="Gene3D" id="3.40.50.1820">
    <property type="entry name" value="alpha/beta hydrolase"/>
    <property type="match status" value="1"/>
</dbReference>